<gene>
    <name evidence="2" type="ORF">AADG42_05665</name>
</gene>
<feature type="region of interest" description="Disordered" evidence="1">
    <location>
        <begin position="86"/>
        <end position="111"/>
    </location>
</feature>
<keyword evidence="3" id="KW-1185">Reference proteome</keyword>
<evidence type="ECO:0000256" key="1">
    <source>
        <dbReference type="SAM" id="MobiDB-lite"/>
    </source>
</evidence>
<organism evidence="2 3">
    <name type="scientific">Ammonicoccus fulvus</name>
    <dbReference type="NCBI Taxonomy" id="3138240"/>
    <lineage>
        <taxon>Bacteria</taxon>
        <taxon>Bacillati</taxon>
        <taxon>Actinomycetota</taxon>
        <taxon>Actinomycetes</taxon>
        <taxon>Propionibacteriales</taxon>
        <taxon>Propionibacteriaceae</taxon>
        <taxon>Ammonicoccus</taxon>
    </lineage>
</organism>
<evidence type="ECO:0000313" key="2">
    <source>
        <dbReference type="EMBL" id="XAN06818.1"/>
    </source>
</evidence>
<name>A0ABZ3FLA4_9ACTN</name>
<accession>A0ABZ3FLA4</accession>
<dbReference type="EMBL" id="CP154795">
    <property type="protein sequence ID" value="XAN06818.1"/>
    <property type="molecule type" value="Genomic_DNA"/>
</dbReference>
<protein>
    <submittedName>
        <fullName evidence="2">Uncharacterized protein</fullName>
    </submittedName>
</protein>
<dbReference type="RefSeq" id="WP_425308251.1">
    <property type="nucleotide sequence ID" value="NZ_CP154795.1"/>
</dbReference>
<evidence type="ECO:0000313" key="3">
    <source>
        <dbReference type="Proteomes" id="UP001442841"/>
    </source>
</evidence>
<sequence length="111" mass="12079">MTARPGWHTALGFALTGEWLELPPAELPDPETLLAQLADAGWSGERLAEAARQSHQVPADVVATLGAAQFWAVLVDLRRRVGATGEVRPPAMTRPLTADERRLAADRPPHW</sequence>
<proteinExistence type="predicted"/>
<feature type="compositionally biased region" description="Basic and acidic residues" evidence="1">
    <location>
        <begin position="97"/>
        <end position="111"/>
    </location>
</feature>
<reference evidence="2 3" key="1">
    <citation type="submission" date="2024-04" db="EMBL/GenBank/DDBJ databases">
        <title>Isolation of an actinomycete strain from pig manure.</title>
        <authorList>
            <person name="Gong T."/>
            <person name="Yu Z."/>
            <person name="An M."/>
            <person name="Wei C."/>
            <person name="Yang W."/>
            <person name="Liu L."/>
        </authorList>
    </citation>
    <scope>NUCLEOTIDE SEQUENCE [LARGE SCALE GENOMIC DNA]</scope>
    <source>
        <strain evidence="2 3">ZF39</strain>
    </source>
</reference>
<dbReference type="Proteomes" id="UP001442841">
    <property type="component" value="Chromosome"/>
</dbReference>